<protein>
    <submittedName>
        <fullName evidence="2">Uncharacterized protein</fullName>
    </submittedName>
</protein>
<name>A0A4Y2KMJ1_ARAVE</name>
<dbReference type="Proteomes" id="UP000499080">
    <property type="component" value="Unassembled WGS sequence"/>
</dbReference>
<gene>
    <name evidence="2" type="ORF">AVEN_25426_1</name>
</gene>
<keyword evidence="3" id="KW-1185">Reference proteome</keyword>
<feature type="non-terminal residue" evidence="2">
    <location>
        <position position="26"/>
    </location>
</feature>
<proteinExistence type="predicted"/>
<organism evidence="2 3">
    <name type="scientific">Araneus ventricosus</name>
    <name type="common">Orbweaver spider</name>
    <name type="synonym">Epeira ventricosa</name>
    <dbReference type="NCBI Taxonomy" id="182803"/>
    <lineage>
        <taxon>Eukaryota</taxon>
        <taxon>Metazoa</taxon>
        <taxon>Ecdysozoa</taxon>
        <taxon>Arthropoda</taxon>
        <taxon>Chelicerata</taxon>
        <taxon>Arachnida</taxon>
        <taxon>Araneae</taxon>
        <taxon>Araneomorphae</taxon>
        <taxon>Entelegynae</taxon>
        <taxon>Araneoidea</taxon>
        <taxon>Araneidae</taxon>
        <taxon>Araneus</taxon>
    </lineage>
</organism>
<evidence type="ECO:0000313" key="3">
    <source>
        <dbReference type="Proteomes" id="UP000499080"/>
    </source>
</evidence>
<feature type="region of interest" description="Disordered" evidence="1">
    <location>
        <begin position="1"/>
        <end position="26"/>
    </location>
</feature>
<comment type="caution">
    <text evidence="2">The sequence shown here is derived from an EMBL/GenBank/DDBJ whole genome shotgun (WGS) entry which is preliminary data.</text>
</comment>
<dbReference type="AlphaFoldDB" id="A0A4Y2KMJ1"/>
<accession>A0A4Y2KMJ1</accession>
<reference evidence="2 3" key="1">
    <citation type="journal article" date="2019" name="Sci. Rep.">
        <title>Orb-weaving spider Araneus ventricosus genome elucidates the spidroin gene catalogue.</title>
        <authorList>
            <person name="Kono N."/>
            <person name="Nakamura H."/>
            <person name="Ohtoshi R."/>
            <person name="Moran D.A.P."/>
            <person name="Shinohara A."/>
            <person name="Yoshida Y."/>
            <person name="Fujiwara M."/>
            <person name="Mori M."/>
            <person name="Tomita M."/>
            <person name="Arakawa K."/>
        </authorList>
    </citation>
    <scope>NUCLEOTIDE SEQUENCE [LARGE SCALE GENOMIC DNA]</scope>
</reference>
<sequence>MEKTTPKLAFPLQPSAPHQREEVWSL</sequence>
<evidence type="ECO:0000256" key="1">
    <source>
        <dbReference type="SAM" id="MobiDB-lite"/>
    </source>
</evidence>
<evidence type="ECO:0000313" key="2">
    <source>
        <dbReference type="EMBL" id="GBN03140.1"/>
    </source>
</evidence>
<dbReference type="EMBL" id="BGPR01272850">
    <property type="protein sequence ID" value="GBN03140.1"/>
    <property type="molecule type" value="Genomic_DNA"/>
</dbReference>